<dbReference type="GO" id="GO:0008168">
    <property type="term" value="F:methyltransferase activity"/>
    <property type="evidence" value="ECO:0007669"/>
    <property type="project" value="UniProtKB-KW"/>
</dbReference>
<gene>
    <name evidence="2" type="ORF">HF203_06620</name>
</gene>
<name>A0ABX1I803_9GAMM</name>
<dbReference type="Gene3D" id="3.40.50.150">
    <property type="entry name" value="Vaccinia Virus protein VP39"/>
    <property type="match status" value="1"/>
</dbReference>
<dbReference type="Pfam" id="PF10119">
    <property type="entry name" value="MethyTransf_Reg"/>
    <property type="match status" value="1"/>
</dbReference>
<dbReference type="Proteomes" id="UP000740754">
    <property type="component" value="Unassembled WGS sequence"/>
</dbReference>
<dbReference type="InterPro" id="IPR018773">
    <property type="entry name" value="MeTrfase_reg_dom_prd"/>
</dbReference>
<dbReference type="SUPFAM" id="SSF53335">
    <property type="entry name" value="S-adenosyl-L-methionine-dependent methyltransferases"/>
    <property type="match status" value="1"/>
</dbReference>
<evidence type="ECO:0000313" key="2">
    <source>
        <dbReference type="EMBL" id="NKN32891.1"/>
    </source>
</evidence>
<dbReference type="InterPro" id="IPR029063">
    <property type="entry name" value="SAM-dependent_MTases_sf"/>
</dbReference>
<keyword evidence="3" id="KW-1185">Reference proteome</keyword>
<sequence>MTDWTSGYVADIDYTHGYYPELNPLRMRLALLHAGLRPPAVDTACELGFGQGLSVNLHAAATLTRWFGTDFNPAQAAFAQELAEGADAGARLFDEAFAEFCRRDDLPDFDFIGLHGIWSWISDENRACLVDFLRRKLKVGGVLYVSYNTQPGWGAMVPMRDLLVDHAEVLGADGSGIVNRIDGALAFAARLLEAEPAYARANPQIADRLARMREQDRHYLAHEYFNRDWQPMRFAAMAEWLNGAKLGYACSAHPLDAIDALNLTATQQQLLAEIPDSVFRQTARDFCVNQQFRRDYWVKGARRLDPLEQLELLRAQQVVLVQPREAVALQVRGSLGEAQLQEALYAPVLDILGDHQPRTLGQLEQQWGDARPGFAQLLEVVMVLAGQGAVMAAQDPRGSGKIRQRTDRLNTQLLRRARSGSAINYLASPVTGGGILVPRFQQLFLLARRHGHRQPAQWAQFAWSLLSSQGQRILRDGQALESAEENLSELTAQAERFAERQLAVCEALQLT</sequence>
<proteinExistence type="predicted"/>
<dbReference type="RefSeq" id="WP_168667869.1">
    <property type="nucleotide sequence ID" value="NZ_JAAXKX010000006.1"/>
</dbReference>
<organism evidence="2 3">
    <name type="scientific">Marichromatium bheemlicum</name>
    <dbReference type="NCBI Taxonomy" id="365339"/>
    <lineage>
        <taxon>Bacteria</taxon>
        <taxon>Pseudomonadati</taxon>
        <taxon>Pseudomonadota</taxon>
        <taxon>Gammaproteobacteria</taxon>
        <taxon>Chromatiales</taxon>
        <taxon>Chromatiaceae</taxon>
        <taxon>Marichromatium</taxon>
    </lineage>
</organism>
<keyword evidence="2" id="KW-0489">Methyltransferase</keyword>
<evidence type="ECO:0000259" key="1">
    <source>
        <dbReference type="Pfam" id="PF10119"/>
    </source>
</evidence>
<evidence type="ECO:0000313" key="3">
    <source>
        <dbReference type="Proteomes" id="UP000740754"/>
    </source>
</evidence>
<protein>
    <submittedName>
        <fullName evidence="2">Methyltransferase</fullName>
    </submittedName>
</protein>
<dbReference type="GO" id="GO:0032259">
    <property type="term" value="P:methylation"/>
    <property type="evidence" value="ECO:0007669"/>
    <property type="project" value="UniProtKB-KW"/>
</dbReference>
<accession>A0ABX1I803</accession>
<reference evidence="2 3" key="1">
    <citation type="submission" date="2020-04" db="EMBL/GenBank/DDBJ databases">
        <title>Draft Whole-Genome sequence of Marichromatium bheemlicum DSM 18632, type strain.</title>
        <authorList>
            <person name="Kyndt J.A."/>
            <person name="Meyer T.E."/>
        </authorList>
    </citation>
    <scope>NUCLEOTIDE SEQUENCE [LARGE SCALE GENOMIC DNA]</scope>
    <source>
        <strain evidence="2 3">DSM 18632</strain>
    </source>
</reference>
<keyword evidence="2" id="KW-0808">Transferase</keyword>
<comment type="caution">
    <text evidence="2">The sequence shown here is derived from an EMBL/GenBank/DDBJ whole genome shotgun (WGS) entry which is preliminary data.</text>
</comment>
<dbReference type="EMBL" id="JAAXKX010000006">
    <property type="protein sequence ID" value="NKN32891.1"/>
    <property type="molecule type" value="Genomic_DNA"/>
</dbReference>
<feature type="domain" description="Methyltransferase regulatory" evidence="1">
    <location>
        <begin position="216"/>
        <end position="299"/>
    </location>
</feature>